<feature type="region of interest" description="Disordered" evidence="1">
    <location>
        <begin position="104"/>
        <end position="124"/>
    </location>
</feature>
<dbReference type="Gene3D" id="3.30.420.10">
    <property type="entry name" value="Ribonuclease H-like superfamily/Ribonuclease H"/>
    <property type="match status" value="1"/>
</dbReference>
<dbReference type="SUPFAM" id="SSF53098">
    <property type="entry name" value="Ribonuclease H-like"/>
    <property type="match status" value="1"/>
</dbReference>
<dbReference type="Pfam" id="PF20499">
    <property type="entry name" value="DUF6729"/>
    <property type="match status" value="1"/>
</dbReference>
<dbReference type="Proteomes" id="UP001362999">
    <property type="component" value="Unassembled WGS sequence"/>
</dbReference>
<dbReference type="InterPro" id="IPR036397">
    <property type="entry name" value="RNaseH_sf"/>
</dbReference>
<keyword evidence="4" id="KW-1185">Reference proteome</keyword>
<evidence type="ECO:0000313" key="4">
    <source>
        <dbReference type="Proteomes" id="UP001362999"/>
    </source>
</evidence>
<comment type="caution">
    <text evidence="3">The sequence shown here is derived from an EMBL/GenBank/DDBJ whole genome shotgun (WGS) entry which is preliminary data.</text>
</comment>
<feature type="compositionally biased region" description="Polar residues" evidence="1">
    <location>
        <begin position="104"/>
        <end position="123"/>
    </location>
</feature>
<evidence type="ECO:0000256" key="1">
    <source>
        <dbReference type="SAM" id="MobiDB-lite"/>
    </source>
</evidence>
<name>A0AAW0AH15_9AGAR</name>
<reference evidence="3 4" key="1">
    <citation type="journal article" date="2024" name="J Genomics">
        <title>Draft genome sequencing and assembly of Favolaschia claudopus CIRM-BRFM 2984 isolated from oak limbs.</title>
        <authorList>
            <person name="Navarro D."/>
            <person name="Drula E."/>
            <person name="Chaduli D."/>
            <person name="Cazenave R."/>
            <person name="Ahrendt S."/>
            <person name="Wang J."/>
            <person name="Lipzen A."/>
            <person name="Daum C."/>
            <person name="Barry K."/>
            <person name="Grigoriev I.V."/>
            <person name="Favel A."/>
            <person name="Rosso M.N."/>
            <person name="Martin F."/>
        </authorList>
    </citation>
    <scope>NUCLEOTIDE SEQUENCE [LARGE SCALE GENOMIC DNA]</scope>
    <source>
        <strain evidence="3 4">CIRM-BRFM 2984</strain>
    </source>
</reference>
<dbReference type="InterPro" id="IPR046616">
    <property type="entry name" value="DUF6729"/>
</dbReference>
<sequence length="933" mass="102690">MASPNERKKTPKKAKGPHGGFRKGAGRPPNSNKQPKPIQPVKAPHPRRSFGEPLRWASSHRLAVGVCPPAFFQPYNSHTRATLGISAQSSRADVGEGTTVHPSTTAFYSQAPPTIPVSSTDPSTGIAAGHWRQLNSEFEFITENDEHADIAAGDCNIDESLVNEALDHIHPDAGSAEAGIGADETVVDSEIHKQLVELKARLDREIKVHNMPLCYVRGSFYDRPPHPVFALHNGMKVNGLDPRDLYLRDVFIWLPYLLPGSPKRFICTCGGALSRNGFNDDPIARRVRHIPDDFFLFTNRFICDDRRLNEPGCGKSWQGTDPHVLAQLPRQVQVAFPAYISPRGAISKLLIRLMRNSFSHRHGAAPFAEMVAEVQYLSQADNELMYTAAANSYGQTGLQQFSSFDDPKGYAGSPPSAPYLKGLFTDVVSAHRVFIERDTATKPLTIAKADHTFDVLKHMGGVKGERIFTAAYTCMNEFEEARGHSIVYSKSLEHVEDMYEYMFQGLEASQNPPTQILYTDSPQGERSFHERINTAMTLNVVPVTEWTDLPRFAVQPNIATVLVSDSIQIEDAANEILHDFFGYSSPSQLYLVSQLRSPSDVLPSLRSILTNSSIIKIGHDIRRSLQTISQAFSIQDIEASLAGKNPSILDLAKYAKLKGRVDSPLASLHDLAGAILHKSFSIPAPTTPWVAPSSQTMSAELECLWEIYVTLSKLDSVGLRLQQTQAETNGQLVTLVQACKPVAEGSIVGQHEGYLDAVMDDEGNTKRINISRSRSLIKISKVLVPGAIHALHKQTMEWIMAHGSFAVVTTSQLHSRSETPPQSVSTAHPAFATPAPVVPADVIEEFTPTRTSSSSDIEFEPVVGSVNLNEEDMDDSDLDGEDVLDSFEDPTPGEAQPVKRLLLVYCITLFVEIINPFKQNPHNFSFACESGFQ</sequence>
<feature type="region of interest" description="Disordered" evidence="1">
    <location>
        <begin position="1"/>
        <end position="52"/>
    </location>
</feature>
<dbReference type="GO" id="GO:0003676">
    <property type="term" value="F:nucleic acid binding"/>
    <property type="evidence" value="ECO:0007669"/>
    <property type="project" value="InterPro"/>
</dbReference>
<protein>
    <recommendedName>
        <fullName evidence="2">DUF6729 domain-containing protein</fullName>
    </recommendedName>
</protein>
<feature type="domain" description="DUF6729" evidence="2">
    <location>
        <begin position="242"/>
        <end position="414"/>
    </location>
</feature>
<gene>
    <name evidence="3" type="ORF">R3P38DRAFT_3590337</name>
</gene>
<evidence type="ECO:0000259" key="2">
    <source>
        <dbReference type="Pfam" id="PF20499"/>
    </source>
</evidence>
<organism evidence="3 4">
    <name type="scientific">Favolaschia claudopus</name>
    <dbReference type="NCBI Taxonomy" id="2862362"/>
    <lineage>
        <taxon>Eukaryota</taxon>
        <taxon>Fungi</taxon>
        <taxon>Dikarya</taxon>
        <taxon>Basidiomycota</taxon>
        <taxon>Agaricomycotina</taxon>
        <taxon>Agaricomycetes</taxon>
        <taxon>Agaricomycetidae</taxon>
        <taxon>Agaricales</taxon>
        <taxon>Marasmiineae</taxon>
        <taxon>Mycenaceae</taxon>
        <taxon>Favolaschia</taxon>
    </lineage>
</organism>
<evidence type="ECO:0000313" key="3">
    <source>
        <dbReference type="EMBL" id="KAK7008392.1"/>
    </source>
</evidence>
<dbReference type="EMBL" id="JAWWNJ010000067">
    <property type="protein sequence ID" value="KAK7008392.1"/>
    <property type="molecule type" value="Genomic_DNA"/>
</dbReference>
<accession>A0AAW0AH15</accession>
<proteinExistence type="predicted"/>
<dbReference type="InterPro" id="IPR012337">
    <property type="entry name" value="RNaseH-like_sf"/>
</dbReference>
<feature type="compositionally biased region" description="Basic residues" evidence="1">
    <location>
        <begin position="9"/>
        <end position="25"/>
    </location>
</feature>
<dbReference type="AlphaFoldDB" id="A0AAW0AH15"/>